<dbReference type="Proteomes" id="UP000254834">
    <property type="component" value="Chromosome"/>
</dbReference>
<sequence>MHEVYDSSLDEDVDSHLIELLFKAIIQNKPQMIELATLLDVNDVNLDLFCPFPVEHIVRTHHSSSLDSIDVKTKIDDETYPETALCTAVRCNNREIINLLLSKGFDINLNGMGCFEGICLHHASFLNNPSMIRFLLSKGATINIVDDNKENSLHKALRNGQTKTDNGQKLEQTILTLLDAGINVNAQNEDGDTPLLLAILYKEFNIIPLLLSYKADPKIKNNAQISAFDVACKFEYKDMINLFLKEQATNKRKRAESI</sequence>
<dbReference type="Pfam" id="PF13637">
    <property type="entry name" value="Ank_4"/>
    <property type="match status" value="1"/>
</dbReference>
<dbReference type="OrthoDB" id="5624102at2"/>
<dbReference type="PROSITE" id="PS50297">
    <property type="entry name" value="ANK_REP_REGION"/>
    <property type="match status" value="1"/>
</dbReference>
<name>A0A345ZBM4_9BACT</name>
<keyword evidence="5" id="KW-1185">Reference proteome</keyword>
<dbReference type="PANTHER" id="PTHR24198">
    <property type="entry name" value="ANKYRIN REPEAT AND PROTEIN KINASE DOMAIN-CONTAINING PROTEIN"/>
    <property type="match status" value="1"/>
</dbReference>
<organism evidence="4 5">
    <name type="scientific">Candidatus Chromulinivorax destructor</name>
    <dbReference type="NCBI Taxonomy" id="2066483"/>
    <lineage>
        <taxon>Bacteria</taxon>
        <taxon>Candidatus Babelota</taxon>
        <taxon>Candidatus Babeliae</taxon>
        <taxon>Candidatus Babeliales</taxon>
        <taxon>Candidatus Chromulinivoraceae</taxon>
        <taxon>Candidatus Chromulinivorax</taxon>
    </lineage>
</organism>
<protein>
    <submittedName>
        <fullName evidence="4">Uncharacterized protein</fullName>
    </submittedName>
</protein>
<dbReference type="Pfam" id="PF12796">
    <property type="entry name" value="Ank_2"/>
    <property type="match status" value="1"/>
</dbReference>
<dbReference type="EMBL" id="CP025544">
    <property type="protein sequence ID" value="AXK60691.1"/>
    <property type="molecule type" value="Genomic_DNA"/>
</dbReference>
<keyword evidence="1" id="KW-0677">Repeat</keyword>
<dbReference type="AlphaFoldDB" id="A0A345ZBM4"/>
<reference evidence="4 5" key="1">
    <citation type="submission" date="2017-12" db="EMBL/GenBank/DDBJ databases">
        <title>Chromulinavorax destructans is a abundant pathogen of dominant heterotrophic picoflagllates.</title>
        <authorList>
            <person name="Deeg C.M."/>
            <person name="Zimmer M."/>
            <person name="Suttle C.A."/>
        </authorList>
    </citation>
    <scope>NUCLEOTIDE SEQUENCE [LARGE SCALE GENOMIC DNA]</scope>
    <source>
        <strain evidence="4 5">SeV1</strain>
    </source>
</reference>
<evidence type="ECO:0000256" key="2">
    <source>
        <dbReference type="ARBA" id="ARBA00023043"/>
    </source>
</evidence>
<proteinExistence type="predicted"/>
<evidence type="ECO:0000256" key="1">
    <source>
        <dbReference type="ARBA" id="ARBA00022737"/>
    </source>
</evidence>
<feature type="repeat" description="ANK" evidence="3">
    <location>
        <begin position="80"/>
        <end position="112"/>
    </location>
</feature>
<evidence type="ECO:0000313" key="5">
    <source>
        <dbReference type="Proteomes" id="UP000254834"/>
    </source>
</evidence>
<evidence type="ECO:0000256" key="3">
    <source>
        <dbReference type="PROSITE-ProRule" id="PRU00023"/>
    </source>
</evidence>
<dbReference type="InterPro" id="IPR002110">
    <property type="entry name" value="Ankyrin_rpt"/>
</dbReference>
<dbReference type="KEGG" id="cdes:C0J27_02965"/>
<dbReference type="Pfam" id="PF00023">
    <property type="entry name" value="Ank"/>
    <property type="match status" value="1"/>
</dbReference>
<dbReference type="InterPro" id="IPR036770">
    <property type="entry name" value="Ankyrin_rpt-contain_sf"/>
</dbReference>
<dbReference type="Gene3D" id="1.25.40.20">
    <property type="entry name" value="Ankyrin repeat-containing domain"/>
    <property type="match status" value="2"/>
</dbReference>
<evidence type="ECO:0000313" key="4">
    <source>
        <dbReference type="EMBL" id="AXK60691.1"/>
    </source>
</evidence>
<dbReference type="PROSITE" id="PS50088">
    <property type="entry name" value="ANK_REPEAT"/>
    <property type="match status" value="3"/>
</dbReference>
<feature type="repeat" description="ANK" evidence="3">
    <location>
        <begin position="120"/>
        <end position="147"/>
    </location>
</feature>
<keyword evidence="2 3" id="KW-0040">ANK repeat</keyword>
<feature type="repeat" description="ANK" evidence="3">
    <location>
        <begin position="190"/>
        <end position="222"/>
    </location>
</feature>
<accession>A0A345ZBM4</accession>
<dbReference type="SUPFAM" id="SSF48403">
    <property type="entry name" value="Ankyrin repeat"/>
    <property type="match status" value="1"/>
</dbReference>
<dbReference type="PANTHER" id="PTHR24198:SF165">
    <property type="entry name" value="ANKYRIN REPEAT-CONTAINING PROTEIN-RELATED"/>
    <property type="match status" value="1"/>
</dbReference>
<gene>
    <name evidence="4" type="ORF">C0J27_02965</name>
</gene>
<dbReference type="SMART" id="SM00248">
    <property type="entry name" value="ANK"/>
    <property type="match status" value="5"/>
</dbReference>